<dbReference type="PANTHER" id="PTHR45833">
    <property type="entry name" value="METHIONINE SYNTHASE"/>
    <property type="match status" value="1"/>
</dbReference>
<dbReference type="eggNOG" id="arCOG02028">
    <property type="taxonomic scope" value="Archaea"/>
</dbReference>
<dbReference type="GO" id="GO:0005829">
    <property type="term" value="C:cytosol"/>
    <property type="evidence" value="ECO:0007669"/>
    <property type="project" value="TreeGrafter"/>
</dbReference>
<dbReference type="KEGG" id="shc:Shell_0388"/>
<reference evidence="6 7" key="2">
    <citation type="journal article" date="2011" name="Stand. Genomic Sci.">
        <title>Complete genome sequence of Staphylothermus hellenicus P8.</title>
        <authorList>
            <person name="Anderson I."/>
            <person name="Wirth R."/>
            <person name="Lucas S."/>
            <person name="Copeland A."/>
            <person name="Lapidus A."/>
            <person name="Cheng J.F."/>
            <person name="Goodwin L."/>
            <person name="Pitluck S."/>
            <person name="Davenport K."/>
            <person name="Detter J.C."/>
            <person name="Han C."/>
            <person name="Tapia R."/>
            <person name="Land M."/>
            <person name="Hauser L."/>
            <person name="Pati A."/>
            <person name="Mikhailova N."/>
            <person name="Woyke T."/>
            <person name="Klenk H.P."/>
            <person name="Kyrpides N."/>
            <person name="Ivanova N."/>
        </authorList>
    </citation>
    <scope>NUCLEOTIDE SEQUENCE [LARGE SCALE GENOMIC DNA]</scope>
    <source>
        <strain evidence="7">DSM 12710 / JCM 10830 / BK20S6-10-b1 / P8</strain>
    </source>
</reference>
<dbReference type="Gene3D" id="3.40.50.280">
    <property type="entry name" value="Cobalamin-binding domain"/>
    <property type="match status" value="1"/>
</dbReference>
<dbReference type="HOGENOM" id="CLU_082102_2_0_2"/>
<dbReference type="GO" id="GO:0031419">
    <property type="term" value="F:cobalamin binding"/>
    <property type="evidence" value="ECO:0007669"/>
    <property type="project" value="InterPro"/>
</dbReference>
<evidence type="ECO:0000313" key="6">
    <source>
        <dbReference type="EMBL" id="ADI31520.1"/>
    </source>
</evidence>
<dbReference type="SUPFAM" id="SSF47644">
    <property type="entry name" value="Methionine synthase domain"/>
    <property type="match status" value="1"/>
</dbReference>
<evidence type="ECO:0000256" key="3">
    <source>
        <dbReference type="ARBA" id="ARBA00023285"/>
    </source>
</evidence>
<dbReference type="GO" id="GO:0008705">
    <property type="term" value="F:methionine synthase activity"/>
    <property type="evidence" value="ECO:0007669"/>
    <property type="project" value="UniProtKB-EC"/>
</dbReference>
<dbReference type="PROSITE" id="PS51332">
    <property type="entry name" value="B12_BINDING"/>
    <property type="match status" value="1"/>
</dbReference>
<dbReference type="OrthoDB" id="134276at2157"/>
<comment type="similarity">
    <text evidence="1">Belongs to the methylamine corrinoid protein family.</text>
</comment>
<dbReference type="PANTHER" id="PTHR45833:SF1">
    <property type="entry name" value="METHIONINE SYNTHASE"/>
    <property type="match status" value="1"/>
</dbReference>
<evidence type="ECO:0000259" key="5">
    <source>
        <dbReference type="PROSITE" id="PS51337"/>
    </source>
</evidence>
<accession>D7DBH3</accession>
<dbReference type="InterPro" id="IPR006158">
    <property type="entry name" value="Cobalamin-bd"/>
</dbReference>
<dbReference type="Pfam" id="PF02607">
    <property type="entry name" value="B12-binding_2"/>
    <property type="match status" value="1"/>
</dbReference>
<evidence type="ECO:0000259" key="4">
    <source>
        <dbReference type="PROSITE" id="PS51332"/>
    </source>
</evidence>
<dbReference type="STRING" id="591019.Shell_0388"/>
<name>D7DBH3_STAHD</name>
<dbReference type="AlphaFoldDB" id="D7DBH3"/>
<dbReference type="RefSeq" id="WP_013142718.1">
    <property type="nucleotide sequence ID" value="NC_014205.1"/>
</dbReference>
<dbReference type="Gene3D" id="1.10.1240.10">
    <property type="entry name" value="Methionine synthase domain"/>
    <property type="match status" value="1"/>
</dbReference>
<dbReference type="EC" id="2.1.1.13" evidence="6"/>
<dbReference type="InterPro" id="IPR036724">
    <property type="entry name" value="Cobalamin-bd_sf"/>
</dbReference>
<dbReference type="GeneID" id="9233677"/>
<reference evidence="7" key="1">
    <citation type="submission" date="2010-05" db="EMBL/GenBank/DDBJ databases">
        <title>Complete sequence of Staphylothermus hellenicus DSM 12710.</title>
        <authorList>
            <consortium name="US DOE Joint Genome Institute"/>
            <person name="Lucas S."/>
            <person name="Copeland A."/>
            <person name="Lapidus A."/>
            <person name="Cheng J.-F."/>
            <person name="Bruce D."/>
            <person name="Goodwin L."/>
            <person name="Pitluck S."/>
            <person name="Davenport K."/>
            <person name="Detter J.C."/>
            <person name="Han C."/>
            <person name="Tapia R."/>
            <person name="Larimer F."/>
            <person name="Land M."/>
            <person name="Hauser L."/>
            <person name="Kyrpides N."/>
            <person name="Mikhailova N."/>
            <person name="Anderson I.J."/>
            <person name="Woyke T."/>
        </authorList>
    </citation>
    <scope>NUCLEOTIDE SEQUENCE [LARGE SCALE GENOMIC DNA]</scope>
    <source>
        <strain evidence="7">DSM 12710 / JCM 10830 / BK20S6-10-b1 / P8</strain>
    </source>
</reference>
<dbReference type="PROSITE" id="PS51337">
    <property type="entry name" value="B12_BINDING_NTER"/>
    <property type="match status" value="1"/>
</dbReference>
<dbReference type="Proteomes" id="UP000002573">
    <property type="component" value="Chromosome"/>
</dbReference>
<evidence type="ECO:0000313" key="7">
    <source>
        <dbReference type="Proteomes" id="UP000002573"/>
    </source>
</evidence>
<feature type="domain" description="B12-binding" evidence="4">
    <location>
        <begin position="96"/>
        <end position="223"/>
    </location>
</feature>
<feature type="domain" description="B12-binding N-terminal" evidence="5">
    <location>
        <begin position="1"/>
        <end position="91"/>
    </location>
</feature>
<dbReference type="InterPro" id="IPR036594">
    <property type="entry name" value="Meth_synthase_dom"/>
</dbReference>
<protein>
    <submittedName>
        <fullName evidence="6">Methionine synthase</fullName>
        <ecNumber evidence="6">2.1.1.13</ecNumber>
    </submittedName>
</protein>
<keyword evidence="6" id="KW-0489">Methyltransferase</keyword>
<dbReference type="SUPFAM" id="SSF52242">
    <property type="entry name" value="Cobalamin (vitamin B12)-binding domain"/>
    <property type="match status" value="1"/>
</dbReference>
<organism evidence="6 7">
    <name type="scientific">Staphylothermus hellenicus (strain DSM 12710 / JCM 10830 / BK20S6-10-b1 / P8)</name>
    <dbReference type="NCBI Taxonomy" id="591019"/>
    <lineage>
        <taxon>Archaea</taxon>
        <taxon>Thermoproteota</taxon>
        <taxon>Thermoprotei</taxon>
        <taxon>Desulfurococcales</taxon>
        <taxon>Desulfurococcaceae</taxon>
        <taxon>Staphylothermus</taxon>
    </lineage>
</organism>
<dbReference type="GO" id="GO:0050667">
    <property type="term" value="P:homocysteine metabolic process"/>
    <property type="evidence" value="ECO:0007669"/>
    <property type="project" value="TreeGrafter"/>
</dbReference>
<dbReference type="FunFam" id="3.40.50.280:FF:000003">
    <property type="entry name" value="Dimethylamine methyltransferase corrinoid protein"/>
    <property type="match status" value="1"/>
</dbReference>
<proteinExistence type="inferred from homology"/>
<gene>
    <name evidence="6" type="ordered locus">Shell_0388</name>
</gene>
<dbReference type="GO" id="GO:0046653">
    <property type="term" value="P:tetrahydrofolate metabolic process"/>
    <property type="evidence" value="ECO:0007669"/>
    <property type="project" value="TreeGrafter"/>
</dbReference>
<dbReference type="SMART" id="SM01018">
    <property type="entry name" value="B12-binding_2"/>
    <property type="match status" value="1"/>
</dbReference>
<dbReference type="EMBL" id="CP002051">
    <property type="protein sequence ID" value="ADI31520.1"/>
    <property type="molecule type" value="Genomic_DNA"/>
</dbReference>
<evidence type="ECO:0000256" key="1">
    <source>
        <dbReference type="ARBA" id="ARBA00010854"/>
    </source>
</evidence>
<sequence length="223" mass="24479">MGVEELFDKLYSCLVDLDKDCVLDNVQKLLEKGVKAIDIVLGPMSKAMEKIGRLYEEGEYFIAELMEAADIFKEAMKILEPRLRMEAKSMASGRKRLKIILATVKGDIHDIGKTLVGVMLQAAGHEVIDLGVDVDAEKIIDAIKKYKPQIIGLSALLSTTARYMRVIIEELEKNGLRGKVKVLVGGAATTSEFAEKIGAGGWAPNAIEAVKLVNKIAEEYRDA</sequence>
<dbReference type="GO" id="GO:0032259">
    <property type="term" value="P:methylation"/>
    <property type="evidence" value="ECO:0007669"/>
    <property type="project" value="UniProtKB-KW"/>
</dbReference>
<keyword evidence="2" id="KW-0479">Metal-binding</keyword>
<keyword evidence="7" id="KW-1185">Reference proteome</keyword>
<dbReference type="GO" id="GO:0046872">
    <property type="term" value="F:metal ion binding"/>
    <property type="evidence" value="ECO:0007669"/>
    <property type="project" value="UniProtKB-KW"/>
</dbReference>
<keyword evidence="3" id="KW-0170">Cobalt</keyword>
<dbReference type="InterPro" id="IPR050554">
    <property type="entry name" value="Met_Synthase/Corrinoid"/>
</dbReference>
<dbReference type="Pfam" id="PF02310">
    <property type="entry name" value="B12-binding"/>
    <property type="match status" value="1"/>
</dbReference>
<dbReference type="InterPro" id="IPR003759">
    <property type="entry name" value="Cbl-bd_cap"/>
</dbReference>
<keyword evidence="6" id="KW-0808">Transferase</keyword>
<evidence type="ECO:0000256" key="2">
    <source>
        <dbReference type="ARBA" id="ARBA00022723"/>
    </source>
</evidence>